<dbReference type="EMBL" id="BAABGT010000104">
    <property type="protein sequence ID" value="GAA4557758.1"/>
    <property type="molecule type" value="Genomic_DNA"/>
</dbReference>
<evidence type="ECO:0000256" key="1">
    <source>
        <dbReference type="SAM" id="MobiDB-lite"/>
    </source>
</evidence>
<keyword evidence="3" id="KW-1185">Reference proteome</keyword>
<name>A0ABP8S2H9_9PSEU</name>
<dbReference type="RefSeq" id="WP_345426492.1">
    <property type="nucleotide sequence ID" value="NZ_BAABGT010000104.1"/>
</dbReference>
<reference evidence="3" key="1">
    <citation type="journal article" date="2019" name="Int. J. Syst. Evol. Microbiol.">
        <title>The Global Catalogue of Microorganisms (GCM) 10K type strain sequencing project: providing services to taxonomists for standard genome sequencing and annotation.</title>
        <authorList>
            <consortium name="The Broad Institute Genomics Platform"/>
            <consortium name="The Broad Institute Genome Sequencing Center for Infectious Disease"/>
            <person name="Wu L."/>
            <person name="Ma J."/>
        </authorList>
    </citation>
    <scope>NUCLEOTIDE SEQUENCE [LARGE SCALE GENOMIC DNA]</scope>
    <source>
        <strain evidence="3">JCM 17906</strain>
    </source>
</reference>
<organism evidence="2 3">
    <name type="scientific">Pseudonocardia xishanensis</name>
    <dbReference type="NCBI Taxonomy" id="630995"/>
    <lineage>
        <taxon>Bacteria</taxon>
        <taxon>Bacillati</taxon>
        <taxon>Actinomycetota</taxon>
        <taxon>Actinomycetes</taxon>
        <taxon>Pseudonocardiales</taxon>
        <taxon>Pseudonocardiaceae</taxon>
        <taxon>Pseudonocardia</taxon>
    </lineage>
</organism>
<evidence type="ECO:0000313" key="3">
    <source>
        <dbReference type="Proteomes" id="UP001501598"/>
    </source>
</evidence>
<evidence type="ECO:0000313" key="2">
    <source>
        <dbReference type="EMBL" id="GAA4557758.1"/>
    </source>
</evidence>
<dbReference type="Proteomes" id="UP001501598">
    <property type="component" value="Unassembled WGS sequence"/>
</dbReference>
<sequence>MTLAKVWLQSTDGDLVRADQVSEITVHPTPRMSGAERWLVDVVVPVPTGAGDRGGWRSGPLHRTLAQCDGQPHGVQVALARLLARLEDLDAAGVVHAQVSSAADGSWTRPEVRFLFSRFDTMDQPDPAVQPVETHRRDDAAPAMAG</sequence>
<comment type="caution">
    <text evidence="2">The sequence shown here is derived from an EMBL/GenBank/DDBJ whole genome shotgun (WGS) entry which is preliminary data.</text>
</comment>
<gene>
    <name evidence="2" type="ORF">GCM10023175_62750</name>
</gene>
<feature type="region of interest" description="Disordered" evidence="1">
    <location>
        <begin position="125"/>
        <end position="146"/>
    </location>
</feature>
<protein>
    <submittedName>
        <fullName evidence="2">Uncharacterized protein</fullName>
    </submittedName>
</protein>
<accession>A0ABP8S2H9</accession>
<proteinExistence type="predicted"/>